<gene>
    <name evidence="3" type="primary">tnp38</name>
    <name evidence="3" type="ORF">ebA4933</name>
</gene>
<dbReference type="PANTHER" id="PTHR30298">
    <property type="entry name" value="H REPEAT-ASSOCIATED PREDICTED TRANSPOSASE"/>
    <property type="match status" value="1"/>
</dbReference>
<dbReference type="NCBIfam" id="NF033564">
    <property type="entry name" value="transpos_ISAs1"/>
    <property type="match status" value="1"/>
</dbReference>
<dbReference type="eggNOG" id="COG5433">
    <property type="taxonomic scope" value="Bacteria"/>
</dbReference>
<sequence>MVEVFEGLEDWRNAQQTRHRLSELLTVAVCAVLSGADDFEEISQWGCAKLPWLRGFLQLDYGVASPDTFERVFALLDPKQFEQAFRIWVGGIIPAVGKDQVIAIDGKSSRRTTSKAAAAPLHLVSAFAAKVGVVLGQTATAEKSNEITAIPELLKVLDIDGCIVTIDAMGTQTKIARAIRERGAHYVLCVKDNHPKLLDSIIFADIDPRGPLTPSSTHESTSTGHGRTEVRRCTAYDATDRLHKAAAWKDVASFAVVERVRTVGERTSTERAYYISSLPADAERIALAVRSHWEVESVPQAHSKEVQHEPTNCVEAARKMRVGPSESAFRSGLQTTPSCCGQEPSVVSVGVKASGTYPEQVRIRETNESEPSMTRRYPKNCCQNQGRFHFLERWPRLSGQGIRFDKWSLAG</sequence>
<reference evidence="3 4" key="1">
    <citation type="journal article" date="2005" name="Arch. Microbiol.">
        <title>The genome sequence of an anaerobic aromatic-degrading denitrifying bacterium, strain EbN1.</title>
        <authorList>
            <person name="Rabus R."/>
            <person name="Kube M."/>
            <person name="Heider J."/>
            <person name="Beck A."/>
            <person name="Heitmann K."/>
            <person name="Widdel F."/>
            <person name="Reinhardt R."/>
        </authorList>
    </citation>
    <scope>NUCLEOTIDE SEQUENCE [LARGE SCALE GENOMIC DNA]</scope>
    <source>
        <strain evidence="3 4">EbN1</strain>
    </source>
</reference>
<protein>
    <submittedName>
        <fullName evidence="3">Transposase (IS4)</fullName>
    </submittedName>
</protein>
<dbReference type="PANTHER" id="PTHR30298:SF0">
    <property type="entry name" value="PROTEIN YBFL-RELATED"/>
    <property type="match status" value="1"/>
</dbReference>
<dbReference type="GO" id="GO:0004803">
    <property type="term" value="F:transposase activity"/>
    <property type="evidence" value="ECO:0007669"/>
    <property type="project" value="InterPro"/>
</dbReference>
<dbReference type="EMBL" id="CR555306">
    <property type="protein sequence ID" value="CAI08931.1"/>
    <property type="molecule type" value="Genomic_DNA"/>
</dbReference>
<dbReference type="AlphaFoldDB" id="Q5P183"/>
<keyword evidence="4" id="KW-1185">Reference proteome</keyword>
<dbReference type="InterPro" id="IPR047647">
    <property type="entry name" value="ISAs1_transpos"/>
</dbReference>
<evidence type="ECO:0000313" key="3">
    <source>
        <dbReference type="EMBL" id="CAI08931.1"/>
    </source>
</evidence>
<proteinExistence type="predicted"/>
<dbReference type="STRING" id="76114.ebA4933"/>
<dbReference type="HOGENOM" id="CLU_555109_0_0_4"/>
<dbReference type="Pfam" id="PF01609">
    <property type="entry name" value="DDE_Tnp_1"/>
    <property type="match status" value="1"/>
</dbReference>
<dbReference type="InterPro" id="IPR051698">
    <property type="entry name" value="Transposase_11-like"/>
</dbReference>
<dbReference type="GO" id="GO:0003677">
    <property type="term" value="F:DNA binding"/>
    <property type="evidence" value="ECO:0007669"/>
    <property type="project" value="InterPro"/>
</dbReference>
<accession>Q5P183</accession>
<dbReference type="InterPro" id="IPR032806">
    <property type="entry name" value="YbfD_N"/>
</dbReference>
<feature type="domain" description="H repeat-associated protein N-terminal" evidence="2">
    <location>
        <begin position="3"/>
        <end position="89"/>
    </location>
</feature>
<dbReference type="Proteomes" id="UP000006552">
    <property type="component" value="Chromosome"/>
</dbReference>
<dbReference type="Pfam" id="PF13808">
    <property type="entry name" value="DDE_Tnp_1_assoc"/>
    <property type="match status" value="1"/>
</dbReference>
<dbReference type="InterPro" id="IPR002559">
    <property type="entry name" value="Transposase_11"/>
</dbReference>
<dbReference type="KEGG" id="eba:ebA4933"/>
<feature type="domain" description="Transposase IS4-like" evidence="1">
    <location>
        <begin position="98"/>
        <end position="298"/>
    </location>
</feature>
<dbReference type="GO" id="GO:0006313">
    <property type="term" value="P:DNA transposition"/>
    <property type="evidence" value="ECO:0007669"/>
    <property type="project" value="InterPro"/>
</dbReference>
<evidence type="ECO:0000259" key="2">
    <source>
        <dbReference type="Pfam" id="PF13808"/>
    </source>
</evidence>
<organism evidence="3 4">
    <name type="scientific">Aromatoleum aromaticum (strain DSM 19018 / LMG 30748 / EbN1)</name>
    <name type="common">Azoarcus sp. (strain EbN1)</name>
    <dbReference type="NCBI Taxonomy" id="76114"/>
    <lineage>
        <taxon>Bacteria</taxon>
        <taxon>Pseudomonadati</taxon>
        <taxon>Pseudomonadota</taxon>
        <taxon>Betaproteobacteria</taxon>
        <taxon>Rhodocyclales</taxon>
        <taxon>Rhodocyclaceae</taxon>
        <taxon>Aromatoleum</taxon>
    </lineage>
</organism>
<evidence type="ECO:0000259" key="1">
    <source>
        <dbReference type="Pfam" id="PF01609"/>
    </source>
</evidence>
<evidence type="ECO:0000313" key="4">
    <source>
        <dbReference type="Proteomes" id="UP000006552"/>
    </source>
</evidence>
<name>Q5P183_AROAE</name>